<organism evidence="2 3">
    <name type="scientific">Megasphaera paucivorans</name>
    <dbReference type="NCBI Taxonomy" id="349095"/>
    <lineage>
        <taxon>Bacteria</taxon>
        <taxon>Bacillati</taxon>
        <taxon>Bacillota</taxon>
        <taxon>Negativicutes</taxon>
        <taxon>Veillonellales</taxon>
        <taxon>Veillonellaceae</taxon>
        <taxon>Megasphaera</taxon>
    </lineage>
</organism>
<dbReference type="OrthoDB" id="9807907at2"/>
<proteinExistence type="predicted"/>
<dbReference type="Gene3D" id="3.30.565.60">
    <property type="match status" value="1"/>
</dbReference>
<dbReference type="Pfam" id="PF13412">
    <property type="entry name" value="HTH_24"/>
    <property type="match status" value="1"/>
</dbReference>
<dbReference type="PANTHER" id="PTHR30595">
    <property type="entry name" value="GLPR-RELATED TRANSCRIPTIONAL REPRESSOR"/>
    <property type="match status" value="1"/>
</dbReference>
<dbReference type="InterPro" id="IPR036390">
    <property type="entry name" value="WH_DNA-bd_sf"/>
</dbReference>
<dbReference type="AlphaFoldDB" id="A0A1H0A0Q0"/>
<keyword evidence="3" id="KW-1185">Reference proteome</keyword>
<protein>
    <submittedName>
        <fullName evidence="2">Predicted transcriptional regulator, contains HTH domain</fullName>
    </submittedName>
</protein>
<dbReference type="Gene3D" id="1.10.10.10">
    <property type="entry name" value="Winged helix-like DNA-binding domain superfamily/Winged helix DNA-binding domain"/>
    <property type="match status" value="1"/>
</dbReference>
<dbReference type="InterPro" id="IPR036388">
    <property type="entry name" value="WH-like_DNA-bd_sf"/>
</dbReference>
<feature type="domain" description="Schlafen AlbA-2" evidence="1">
    <location>
        <begin position="10"/>
        <end position="129"/>
    </location>
</feature>
<reference evidence="2 3" key="1">
    <citation type="submission" date="2016-10" db="EMBL/GenBank/DDBJ databases">
        <authorList>
            <person name="de Groot N.N."/>
        </authorList>
    </citation>
    <scope>NUCLEOTIDE SEQUENCE [LARGE SCALE GENOMIC DNA]</scope>
    <source>
        <strain evidence="2 3">DSM 16981</strain>
    </source>
</reference>
<evidence type="ECO:0000313" key="2">
    <source>
        <dbReference type="EMBL" id="SDN26533.1"/>
    </source>
</evidence>
<accession>A0A1H0A0Q0</accession>
<sequence>MVLENLLSGESKNIEYKQEIANNSKSYMKTVVAFANGEGGKILFGVEDESMRIIGVDKDSIFQAMDAITNAISDSCFPMIIPDITVQEVDNKAVIVVEITAGMQRPYYIKSLGMKDGTFIRTGGTTRLADPYILKELILEGENRFFDRLSITNMHVSESDIGRLCEKLREIACANSSSDEEKAAVKTVTLNTLLSWGVLIEQNGELFPTNAYALLTNQQNLPPAIQCAVFKDDTRTVFIDRREIGGTIQEQVEAVYQYILGKINLGVRFKGIYRQDVYELPPNSIRELVANAIVHRSYIEPGHIQVALYDNRLEITSPGMLLRGVTIEKMKAGYSKIRNRAIASAFAYMKFIEQWGSGIPRIMKECREYGLQDPELIDFDGDFRINLYRNVPNHSHTVVGTIGTNHGTIGTNHDTILHVKENMSSDEQQVLHVIMADSKVTQRVIQQQTHMSLRSIKRIMSELQRKGIILRKGNNRSGEWIVKE</sequence>
<name>A0A1H0A0Q0_9FIRM</name>
<gene>
    <name evidence="2" type="ORF">SAMN05660299_02425</name>
</gene>
<dbReference type="InterPro" id="IPR038461">
    <property type="entry name" value="Schlafen_AlbA_2_dom_sf"/>
</dbReference>
<evidence type="ECO:0000313" key="3">
    <source>
        <dbReference type="Proteomes" id="UP000199309"/>
    </source>
</evidence>
<dbReference type="Pfam" id="PF04326">
    <property type="entry name" value="SLFN_AlbA_2"/>
    <property type="match status" value="1"/>
</dbReference>
<dbReference type="EMBL" id="FNHQ01000034">
    <property type="protein sequence ID" value="SDN26533.1"/>
    <property type="molecule type" value="Genomic_DNA"/>
</dbReference>
<dbReference type="STRING" id="349095.SAMN05660299_02425"/>
<dbReference type="PANTHER" id="PTHR30595:SF6">
    <property type="entry name" value="SCHLAFEN ALBA-2 DOMAIN-CONTAINING PROTEIN"/>
    <property type="match status" value="1"/>
</dbReference>
<dbReference type="Proteomes" id="UP000199309">
    <property type="component" value="Unassembled WGS sequence"/>
</dbReference>
<evidence type="ECO:0000259" key="1">
    <source>
        <dbReference type="Pfam" id="PF04326"/>
    </source>
</evidence>
<dbReference type="InterPro" id="IPR007421">
    <property type="entry name" value="Schlafen_AlbA_2_dom"/>
</dbReference>
<dbReference type="InterPro" id="IPR038475">
    <property type="entry name" value="RecG_C_sf"/>
</dbReference>
<dbReference type="Gene3D" id="3.30.950.30">
    <property type="entry name" value="Schlafen, AAA domain"/>
    <property type="match status" value="1"/>
</dbReference>
<dbReference type="SUPFAM" id="SSF46785">
    <property type="entry name" value="Winged helix' DNA-binding domain"/>
    <property type="match status" value="1"/>
</dbReference>
<dbReference type="RefSeq" id="WP_091652331.1">
    <property type="nucleotide sequence ID" value="NZ_FNHQ01000034.1"/>
</dbReference>
<dbReference type="Pfam" id="PF13749">
    <property type="entry name" value="HATPase_c_4"/>
    <property type="match status" value="1"/>
</dbReference>